<keyword evidence="2" id="KW-0238">DNA-binding</keyword>
<dbReference type="SUPFAM" id="SSF46785">
    <property type="entry name" value="Winged helix' DNA-binding domain"/>
    <property type="match status" value="1"/>
</dbReference>
<keyword evidence="3" id="KW-0804">Transcription</keyword>
<evidence type="ECO:0000313" key="8">
    <source>
        <dbReference type="Proteomes" id="UP000319353"/>
    </source>
</evidence>
<dbReference type="GO" id="GO:0005829">
    <property type="term" value="C:cytosol"/>
    <property type="evidence" value="ECO:0007669"/>
    <property type="project" value="TreeGrafter"/>
</dbReference>
<gene>
    <name evidence="7" type="ORF">E6H01_04125</name>
</gene>
<dbReference type="InterPro" id="IPR014710">
    <property type="entry name" value="RmlC-like_jellyroll"/>
</dbReference>
<evidence type="ECO:0000259" key="5">
    <source>
        <dbReference type="PROSITE" id="PS50042"/>
    </source>
</evidence>
<protein>
    <submittedName>
        <fullName evidence="7">Crp/Fnr family transcriptional regulator</fullName>
    </submittedName>
</protein>
<sequence length="313" mass="34148">MPALDPRPCRDPLVAGVDQARQIVVGHHLRGRVGAHTQDGCAQLGRWARSHRGTVRRPPEDSSSQESNVRHVNQAATPIAPITQIPPFTEFSEAELAELLPRVQRRTYRAEETIFREGDPPSFVYYVLNGEINLTLTSEERRVTVGKFTAGRLLGIQTIFDDGPQFLSATALTPTTVLAVPRGDLVGILRRHPDAVLKMAAIFATQIRAAALLVAEMQFLDLPVRLAKRILELAEAAGPGRSGGAAVRVTQKELSELAGATRGGVNRALKRLEHLGLVRISRGTITVVAPDRLRRIAQQEPLPMILGISHPSQ</sequence>
<proteinExistence type="predicted"/>
<evidence type="ECO:0000259" key="6">
    <source>
        <dbReference type="PROSITE" id="PS51063"/>
    </source>
</evidence>
<evidence type="ECO:0000256" key="3">
    <source>
        <dbReference type="ARBA" id="ARBA00023163"/>
    </source>
</evidence>
<dbReference type="PROSITE" id="PS50042">
    <property type="entry name" value="CNMP_BINDING_3"/>
    <property type="match status" value="1"/>
</dbReference>
<dbReference type="Proteomes" id="UP000319353">
    <property type="component" value="Unassembled WGS sequence"/>
</dbReference>
<dbReference type="SMART" id="SM00100">
    <property type="entry name" value="cNMP"/>
    <property type="match status" value="1"/>
</dbReference>
<dbReference type="Gene3D" id="1.10.10.10">
    <property type="entry name" value="Winged helix-like DNA-binding domain superfamily/Winged helix DNA-binding domain"/>
    <property type="match status" value="1"/>
</dbReference>
<keyword evidence="1" id="KW-0805">Transcription regulation</keyword>
<evidence type="ECO:0000256" key="2">
    <source>
        <dbReference type="ARBA" id="ARBA00023125"/>
    </source>
</evidence>
<reference evidence="7 8" key="1">
    <citation type="journal article" date="2019" name="Nat. Microbiol.">
        <title>Mediterranean grassland soil C-N compound turnover is dependent on rainfall and depth, and is mediated by genomically divergent microorganisms.</title>
        <authorList>
            <person name="Diamond S."/>
            <person name="Andeer P.F."/>
            <person name="Li Z."/>
            <person name="Crits-Christoph A."/>
            <person name="Burstein D."/>
            <person name="Anantharaman K."/>
            <person name="Lane K.R."/>
            <person name="Thomas B.C."/>
            <person name="Pan C."/>
            <person name="Northen T.R."/>
            <person name="Banfield J.F."/>
        </authorList>
    </citation>
    <scope>NUCLEOTIDE SEQUENCE [LARGE SCALE GENOMIC DNA]</scope>
    <source>
        <strain evidence="7">NP_4</strain>
    </source>
</reference>
<dbReference type="InterPro" id="IPR018490">
    <property type="entry name" value="cNMP-bd_dom_sf"/>
</dbReference>
<dbReference type="Pfam" id="PF13545">
    <property type="entry name" value="HTH_Crp_2"/>
    <property type="match status" value="1"/>
</dbReference>
<dbReference type="PROSITE" id="PS51063">
    <property type="entry name" value="HTH_CRP_2"/>
    <property type="match status" value="1"/>
</dbReference>
<comment type="caution">
    <text evidence="7">The sequence shown here is derived from an EMBL/GenBank/DDBJ whole genome shotgun (WGS) entry which is preliminary data.</text>
</comment>
<feature type="compositionally biased region" description="Polar residues" evidence="4">
    <location>
        <begin position="61"/>
        <end position="70"/>
    </location>
</feature>
<dbReference type="GO" id="GO:0003677">
    <property type="term" value="F:DNA binding"/>
    <property type="evidence" value="ECO:0007669"/>
    <property type="project" value="UniProtKB-KW"/>
</dbReference>
<dbReference type="SUPFAM" id="SSF51206">
    <property type="entry name" value="cAMP-binding domain-like"/>
    <property type="match status" value="1"/>
</dbReference>
<dbReference type="PANTHER" id="PTHR24567">
    <property type="entry name" value="CRP FAMILY TRANSCRIPTIONAL REGULATORY PROTEIN"/>
    <property type="match status" value="1"/>
</dbReference>
<feature type="region of interest" description="Disordered" evidence="4">
    <location>
        <begin position="49"/>
        <end position="70"/>
    </location>
</feature>
<feature type="domain" description="HTH crp-type" evidence="6">
    <location>
        <begin position="220"/>
        <end position="291"/>
    </location>
</feature>
<dbReference type="InterPro" id="IPR000595">
    <property type="entry name" value="cNMP-bd_dom"/>
</dbReference>
<dbReference type="EMBL" id="VBAL01000040">
    <property type="protein sequence ID" value="TMJ04437.1"/>
    <property type="molecule type" value="Genomic_DNA"/>
</dbReference>
<evidence type="ECO:0000256" key="4">
    <source>
        <dbReference type="SAM" id="MobiDB-lite"/>
    </source>
</evidence>
<dbReference type="InterPro" id="IPR012318">
    <property type="entry name" value="HTH_CRP"/>
</dbReference>
<dbReference type="InterPro" id="IPR036388">
    <property type="entry name" value="WH-like_DNA-bd_sf"/>
</dbReference>
<dbReference type="SMART" id="SM00419">
    <property type="entry name" value="HTH_CRP"/>
    <property type="match status" value="1"/>
</dbReference>
<accession>A0A537L9P9</accession>
<evidence type="ECO:0000313" key="7">
    <source>
        <dbReference type="EMBL" id="TMJ04437.1"/>
    </source>
</evidence>
<dbReference type="Gene3D" id="2.60.120.10">
    <property type="entry name" value="Jelly Rolls"/>
    <property type="match status" value="1"/>
</dbReference>
<evidence type="ECO:0000256" key="1">
    <source>
        <dbReference type="ARBA" id="ARBA00023015"/>
    </source>
</evidence>
<organism evidence="7 8">
    <name type="scientific">Candidatus Segetimicrobium genomatis</name>
    <dbReference type="NCBI Taxonomy" id="2569760"/>
    <lineage>
        <taxon>Bacteria</taxon>
        <taxon>Bacillati</taxon>
        <taxon>Candidatus Sysuimicrobiota</taxon>
        <taxon>Candidatus Sysuimicrobiia</taxon>
        <taxon>Candidatus Sysuimicrobiales</taxon>
        <taxon>Candidatus Segetimicrobiaceae</taxon>
        <taxon>Candidatus Segetimicrobium</taxon>
    </lineage>
</organism>
<feature type="domain" description="Cyclic nucleotide-binding" evidence="5">
    <location>
        <begin position="87"/>
        <end position="206"/>
    </location>
</feature>
<dbReference type="Pfam" id="PF00027">
    <property type="entry name" value="cNMP_binding"/>
    <property type="match status" value="1"/>
</dbReference>
<dbReference type="InterPro" id="IPR050397">
    <property type="entry name" value="Env_Response_Regulators"/>
</dbReference>
<name>A0A537L9P9_9BACT</name>
<dbReference type="InterPro" id="IPR036390">
    <property type="entry name" value="WH_DNA-bd_sf"/>
</dbReference>
<dbReference type="GO" id="GO:0003700">
    <property type="term" value="F:DNA-binding transcription factor activity"/>
    <property type="evidence" value="ECO:0007669"/>
    <property type="project" value="TreeGrafter"/>
</dbReference>
<dbReference type="AlphaFoldDB" id="A0A537L9P9"/>
<dbReference type="CDD" id="cd00038">
    <property type="entry name" value="CAP_ED"/>
    <property type="match status" value="1"/>
</dbReference>
<dbReference type="PANTHER" id="PTHR24567:SF74">
    <property type="entry name" value="HTH-TYPE TRANSCRIPTIONAL REGULATOR ARCR"/>
    <property type="match status" value="1"/>
</dbReference>